<reference evidence="8 9" key="1">
    <citation type="submission" date="2017-02" db="EMBL/GenBank/DDBJ databases">
        <title>Chromobacterium haemolyticum H5244.</title>
        <authorList>
            <person name="Gulvik C.A."/>
        </authorList>
    </citation>
    <scope>NUCLEOTIDE SEQUENCE [LARGE SCALE GENOMIC DNA]</scope>
    <source>
        <strain evidence="8 9">H5244</strain>
    </source>
</reference>
<name>A0A1W0D4X5_9NEIS</name>
<accession>A0A1W0D4X5</accession>
<keyword evidence="4" id="KW-0472">Membrane</keyword>
<dbReference type="CDD" id="cd13597">
    <property type="entry name" value="PBP2_lipoprotein_Tp32"/>
    <property type="match status" value="1"/>
</dbReference>
<proteinExistence type="inferred from homology"/>
<evidence type="ECO:0000256" key="3">
    <source>
        <dbReference type="ARBA" id="ARBA00022729"/>
    </source>
</evidence>
<protein>
    <submittedName>
        <fullName evidence="8">Methionine ABC transporter substrate-binding protein</fullName>
    </submittedName>
</protein>
<sequence>MKKNIARFAFTAVTALWGAQALAADLVTVTVAASPVPHAEILEALKPTLAKQGVKLEVKVFNDYVQPNLQVSEKRLDANFFQHIPYLDKFNKDRGTKLVVASKPVHIEPFGAYSSKFKKVADLPKGATVAIPNDPTNAGRALLLLDQGGVIKLKDRNNLYPTVKDIASNAKQVKIKELEAATLPRVLPQVDLALINANYALEAKLNPKRDALFIETTSPYANLLVARADNKDSVGVKKLAAALASPEARKFIESKYQGAVIPAF</sequence>
<dbReference type="AlphaFoldDB" id="A0A1W0D4X5"/>
<dbReference type="PANTHER" id="PTHR30429:SF0">
    <property type="entry name" value="METHIONINE-BINDING LIPOPROTEIN METQ"/>
    <property type="match status" value="1"/>
</dbReference>
<dbReference type="InterPro" id="IPR004872">
    <property type="entry name" value="Lipoprotein_NlpA"/>
</dbReference>
<evidence type="ECO:0000256" key="1">
    <source>
        <dbReference type="ARBA" id="ARBA00004635"/>
    </source>
</evidence>
<evidence type="ECO:0000256" key="2">
    <source>
        <dbReference type="ARBA" id="ARBA00008973"/>
    </source>
</evidence>
<dbReference type="SUPFAM" id="SSF53850">
    <property type="entry name" value="Periplasmic binding protein-like II"/>
    <property type="match status" value="1"/>
</dbReference>
<evidence type="ECO:0000256" key="5">
    <source>
        <dbReference type="ARBA" id="ARBA00023139"/>
    </source>
</evidence>
<dbReference type="GO" id="GO:0016020">
    <property type="term" value="C:membrane"/>
    <property type="evidence" value="ECO:0007669"/>
    <property type="project" value="UniProtKB-SubCell"/>
</dbReference>
<comment type="caution">
    <text evidence="8">The sequence shown here is derived from an EMBL/GenBank/DDBJ whole genome shotgun (WGS) entry which is preliminary data.</text>
</comment>
<feature type="chain" id="PRO_5010667873" evidence="7">
    <location>
        <begin position="24"/>
        <end position="264"/>
    </location>
</feature>
<evidence type="ECO:0000256" key="7">
    <source>
        <dbReference type="SAM" id="SignalP"/>
    </source>
</evidence>
<keyword evidence="5" id="KW-0564">Palmitate</keyword>
<evidence type="ECO:0000313" key="9">
    <source>
        <dbReference type="Proteomes" id="UP000192721"/>
    </source>
</evidence>
<keyword evidence="3 7" id="KW-0732">Signal</keyword>
<feature type="signal peptide" evidence="7">
    <location>
        <begin position="1"/>
        <end position="23"/>
    </location>
</feature>
<dbReference type="Gene3D" id="3.40.190.10">
    <property type="entry name" value="Periplasmic binding protein-like II"/>
    <property type="match status" value="2"/>
</dbReference>
<comment type="subcellular location">
    <subcellularLocation>
        <location evidence="1">Membrane</location>
        <topology evidence="1">Lipid-anchor</topology>
    </subcellularLocation>
</comment>
<organism evidence="8 9">
    <name type="scientific">Chromobacterium haemolyticum</name>
    <dbReference type="NCBI Taxonomy" id="394935"/>
    <lineage>
        <taxon>Bacteria</taxon>
        <taxon>Pseudomonadati</taxon>
        <taxon>Pseudomonadota</taxon>
        <taxon>Betaproteobacteria</taxon>
        <taxon>Neisseriales</taxon>
        <taxon>Chromobacteriaceae</taxon>
        <taxon>Chromobacterium</taxon>
    </lineage>
</organism>
<evidence type="ECO:0000313" key="8">
    <source>
        <dbReference type="EMBL" id="OQS42085.1"/>
    </source>
</evidence>
<evidence type="ECO:0000256" key="6">
    <source>
        <dbReference type="ARBA" id="ARBA00023288"/>
    </source>
</evidence>
<comment type="similarity">
    <text evidence="2">Belongs to the NlpA lipoprotein family.</text>
</comment>
<evidence type="ECO:0000256" key="4">
    <source>
        <dbReference type="ARBA" id="ARBA00023136"/>
    </source>
</evidence>
<dbReference type="PANTHER" id="PTHR30429">
    <property type="entry name" value="D-METHIONINE-BINDING LIPOPROTEIN METQ"/>
    <property type="match status" value="1"/>
</dbReference>
<dbReference type="Proteomes" id="UP000192721">
    <property type="component" value="Unassembled WGS sequence"/>
</dbReference>
<dbReference type="Pfam" id="PF03180">
    <property type="entry name" value="Lipoprotein_9"/>
    <property type="match status" value="1"/>
</dbReference>
<dbReference type="STRING" id="394935.GCA_000758475_04097"/>
<dbReference type="RefSeq" id="WP_043636254.1">
    <property type="nucleotide sequence ID" value="NZ_CP109905.1"/>
</dbReference>
<gene>
    <name evidence="8" type="ORF">B0T45_07625</name>
</gene>
<dbReference type="PIRSF" id="PIRSF002854">
    <property type="entry name" value="MetQ"/>
    <property type="match status" value="1"/>
</dbReference>
<dbReference type="EMBL" id="MUKV01000006">
    <property type="protein sequence ID" value="OQS42085.1"/>
    <property type="molecule type" value="Genomic_DNA"/>
</dbReference>
<keyword evidence="6" id="KW-0449">Lipoprotein</keyword>